<proteinExistence type="predicted"/>
<dbReference type="Proteomes" id="UP001255246">
    <property type="component" value="Unassembled WGS sequence"/>
</dbReference>
<feature type="non-terminal residue" evidence="2">
    <location>
        <position position="1"/>
    </location>
</feature>
<organism evidence="2 3">
    <name type="scientific">Croceitalea rosinachiae</name>
    <dbReference type="NCBI Taxonomy" id="3075596"/>
    <lineage>
        <taxon>Bacteria</taxon>
        <taxon>Pseudomonadati</taxon>
        <taxon>Bacteroidota</taxon>
        <taxon>Flavobacteriia</taxon>
        <taxon>Flavobacteriales</taxon>
        <taxon>Flavobacteriaceae</taxon>
        <taxon>Croceitalea</taxon>
    </lineage>
</organism>
<evidence type="ECO:0000313" key="3">
    <source>
        <dbReference type="Proteomes" id="UP001255246"/>
    </source>
</evidence>
<accession>A0ABU3AFN7</accession>
<evidence type="ECO:0000256" key="1">
    <source>
        <dbReference type="SAM" id="MobiDB-lite"/>
    </source>
</evidence>
<name>A0ABU3AFN7_9FLAO</name>
<gene>
    <name evidence="2" type="ORF">RM706_16465</name>
</gene>
<dbReference type="EMBL" id="JAVRHR010000019">
    <property type="protein sequence ID" value="MDT0608630.1"/>
    <property type="molecule type" value="Genomic_DNA"/>
</dbReference>
<feature type="non-terminal residue" evidence="2">
    <location>
        <position position="125"/>
    </location>
</feature>
<protein>
    <submittedName>
        <fullName evidence="2">Uncharacterized protein</fullName>
    </submittedName>
</protein>
<feature type="region of interest" description="Disordered" evidence="1">
    <location>
        <begin position="22"/>
        <end position="62"/>
    </location>
</feature>
<keyword evidence="3" id="KW-1185">Reference proteome</keyword>
<evidence type="ECO:0000313" key="2">
    <source>
        <dbReference type="EMBL" id="MDT0608630.1"/>
    </source>
</evidence>
<reference evidence="2 3" key="1">
    <citation type="submission" date="2023-09" db="EMBL/GenBank/DDBJ databases">
        <authorList>
            <person name="Rey-Velasco X."/>
        </authorList>
    </citation>
    <scope>NUCLEOTIDE SEQUENCE [LARGE SCALE GENOMIC DNA]</scope>
    <source>
        <strain evidence="2 3">F388</strain>
    </source>
</reference>
<feature type="compositionally biased region" description="Acidic residues" evidence="1">
    <location>
        <begin position="28"/>
        <end position="42"/>
    </location>
</feature>
<dbReference type="RefSeq" id="WP_311353364.1">
    <property type="nucleotide sequence ID" value="NZ_JAVRHR010000019.1"/>
</dbReference>
<comment type="caution">
    <text evidence="2">The sequence shown here is derived from an EMBL/GenBank/DDBJ whole genome shotgun (WGS) entry which is preliminary data.</text>
</comment>
<sequence>FPNLDTDATDDFDGAWSSLTGVPAGFSDDIDNVDDADSDPENELTLRGSGGPTGTPVEGTTYVDTSSGQLYIYDSTSWLTVGGSATPGDASDTNELITAFEINGSNLRITEAGTDFDVPLSSIDT</sequence>